<gene>
    <name evidence="3" type="ORF">CB0940_08218</name>
    <name evidence="4" type="ORF">RHO25_009433</name>
</gene>
<evidence type="ECO:0000313" key="6">
    <source>
        <dbReference type="Proteomes" id="UP001302367"/>
    </source>
</evidence>
<dbReference type="GO" id="GO:0050482">
    <property type="term" value="P:arachidonate secretion"/>
    <property type="evidence" value="ECO:0007669"/>
    <property type="project" value="InterPro"/>
</dbReference>
<evidence type="ECO:0000313" key="4">
    <source>
        <dbReference type="EMBL" id="WPB04786.1"/>
    </source>
</evidence>
<accession>A0A2G5HP23</accession>
<protein>
    <recommendedName>
        <fullName evidence="2">Apple domain-containing protein</fullName>
    </recommendedName>
</protein>
<keyword evidence="6" id="KW-1185">Reference proteome</keyword>
<dbReference type="EMBL" id="CP134189">
    <property type="protein sequence ID" value="WPB04786.1"/>
    <property type="molecule type" value="Genomic_DNA"/>
</dbReference>
<dbReference type="GO" id="GO:0004623">
    <property type="term" value="F:phospholipase A2 activity"/>
    <property type="evidence" value="ECO:0007669"/>
    <property type="project" value="InterPro"/>
</dbReference>
<evidence type="ECO:0000313" key="5">
    <source>
        <dbReference type="Proteomes" id="UP000230605"/>
    </source>
</evidence>
<evidence type="ECO:0000256" key="1">
    <source>
        <dbReference type="SAM" id="SignalP"/>
    </source>
</evidence>
<sequence length="663" mass="70700">MQLINSLLAASALASLVSGQDVCGTTGLAIKIPYFRSKAKSLNTAAACGTQCAGDKKCKSYAVGGGYCLIYSSPVRQAFMKTSKGTLKYYDRVCAPVKLTPPASTTTTPAGGNGGSSGGTPVPVDIGGTITEPVIQIADSTPLPSSEVVFPVDKKSFIDAYTYQDDPLPSIVAMGSAPPADGLLISATSLPEAPCMMDPTSNEQFNIVDSGFVPLVSRTRVGIVPLPTPTSEAQAKAMGPADDLPLQAFSFSKPANAPNGVYDIVLAGSTPQYLAKTSQGTLVLTPSSTGPTEQRRNNQNIITSIFGLDCKGRITVKQGSTSYIWEIINGNVRFTPGTSERKMSTYPLKRAAAAKKARKVRRNKYTEGVFPRCPNSPPALVARGFDWVPDFSFGSCCDGHDICFDNCEEGTFEQCNRDFGDCMRSQGCAHLDHWYSYLPYLACRTAADFYEWSVSLPPGKKAFKEANEDRCGNVCASGYCYEGQCYDPPADKCSAPSPMPNGDFSQPNAAWDFCQNTFASIGFANNEGICTGSVSNGQLSMTLSNVLTVEIKSLVKVCPDNQAYEFYFTLKKTVAANANSGVECAFGYKFAGQNERLPDASIKTSSTEDKRYGPFDVGPFVAGQNGVTQNGIALEIPFTGKLLCASIGTATVAFDDFELVPRQ</sequence>
<dbReference type="Proteomes" id="UP000230605">
    <property type="component" value="Chromosome 6"/>
</dbReference>
<evidence type="ECO:0000313" key="3">
    <source>
        <dbReference type="EMBL" id="PIA94268.1"/>
    </source>
</evidence>
<dbReference type="InterPro" id="IPR003609">
    <property type="entry name" value="Pan_app"/>
</dbReference>
<feature type="signal peptide" evidence="1">
    <location>
        <begin position="1"/>
        <end position="19"/>
    </location>
</feature>
<feature type="chain" id="PRO_5013572856" description="Apple domain-containing protein" evidence="1">
    <location>
        <begin position="20"/>
        <end position="663"/>
    </location>
</feature>
<evidence type="ECO:0000259" key="2">
    <source>
        <dbReference type="PROSITE" id="PS50948"/>
    </source>
</evidence>
<dbReference type="AlphaFoldDB" id="A0A2G5HP23"/>
<dbReference type="Gene3D" id="1.20.90.10">
    <property type="entry name" value="Phospholipase A2 domain"/>
    <property type="match status" value="1"/>
</dbReference>
<dbReference type="EMBL" id="LKMD01000104">
    <property type="protein sequence ID" value="PIA94268.1"/>
    <property type="molecule type" value="Genomic_DNA"/>
</dbReference>
<reference evidence="3 5" key="1">
    <citation type="submission" date="2015-10" db="EMBL/GenBank/DDBJ databases">
        <title>The cercosporin biosynthetic gene cluster was horizontally transferred to several fungal lineages and shown to be expanded in Cercospora beticola based on microsynteny with recipient genomes.</title>
        <authorList>
            <person name="De Jonge R."/>
            <person name="Ebert M.K."/>
            <person name="Suttle J.C."/>
            <person name="Jurick Ii W.M."/>
            <person name="Secor G.A."/>
            <person name="Thomma B.P."/>
            <person name="Van De Peer Y."/>
            <person name="Bolton M.D."/>
        </authorList>
    </citation>
    <scope>NUCLEOTIDE SEQUENCE [LARGE SCALE GENOMIC DNA]</scope>
    <source>
        <strain evidence="3 5">09-40</strain>
    </source>
</reference>
<dbReference type="InterPro" id="IPR036444">
    <property type="entry name" value="PLipase_A2_dom_sf"/>
</dbReference>
<keyword evidence="1" id="KW-0732">Signal</keyword>
<dbReference type="GO" id="GO:0006644">
    <property type="term" value="P:phospholipid metabolic process"/>
    <property type="evidence" value="ECO:0007669"/>
    <property type="project" value="InterPro"/>
</dbReference>
<feature type="domain" description="Apple" evidence="2">
    <location>
        <begin position="23"/>
        <end position="94"/>
    </location>
</feature>
<organism evidence="3 5">
    <name type="scientific">Cercospora beticola</name>
    <name type="common">Sugarbeet leaf spot fungus</name>
    <dbReference type="NCBI Taxonomy" id="122368"/>
    <lineage>
        <taxon>Eukaryota</taxon>
        <taxon>Fungi</taxon>
        <taxon>Dikarya</taxon>
        <taxon>Ascomycota</taxon>
        <taxon>Pezizomycotina</taxon>
        <taxon>Dothideomycetes</taxon>
        <taxon>Dothideomycetidae</taxon>
        <taxon>Mycosphaerellales</taxon>
        <taxon>Mycosphaerellaceae</taxon>
        <taxon>Cercospora</taxon>
    </lineage>
</organism>
<reference evidence="4 6" key="2">
    <citation type="submission" date="2023-09" db="EMBL/GenBank/DDBJ databases">
        <title>Complete-Gapless Cercospora beticola genome.</title>
        <authorList>
            <person name="Wyatt N.A."/>
            <person name="Spanner R.E."/>
            <person name="Bolton M.D."/>
        </authorList>
    </citation>
    <scope>NUCLEOTIDE SEQUENCE [LARGE SCALE GENOMIC DNA]</scope>
    <source>
        <strain evidence="4">Cb09-40</strain>
    </source>
</reference>
<name>A0A2G5HP23_CERBT</name>
<proteinExistence type="predicted"/>
<dbReference type="OrthoDB" id="3935740at2759"/>
<dbReference type="PROSITE" id="PS50948">
    <property type="entry name" value="PAN"/>
    <property type="match status" value="1"/>
</dbReference>
<dbReference type="Proteomes" id="UP001302367">
    <property type="component" value="Chromosome 6"/>
</dbReference>